<dbReference type="InterPro" id="IPR051317">
    <property type="entry name" value="Gfo/Idh/MocA_oxidoreduct"/>
</dbReference>
<dbReference type="GO" id="GO:0000166">
    <property type="term" value="F:nucleotide binding"/>
    <property type="evidence" value="ECO:0007669"/>
    <property type="project" value="InterPro"/>
</dbReference>
<evidence type="ECO:0000256" key="2">
    <source>
        <dbReference type="ARBA" id="ARBA00023002"/>
    </source>
</evidence>
<feature type="domain" description="Gfo/Idh/MocA-like oxidoreductase N-terminal" evidence="3">
    <location>
        <begin position="5"/>
        <end position="119"/>
    </location>
</feature>
<name>A0A1M6UYE3_REIAG</name>
<reference evidence="6" key="1">
    <citation type="submission" date="2016-11" db="EMBL/GenBank/DDBJ databases">
        <authorList>
            <person name="Varghese N."/>
            <person name="Submissions S."/>
        </authorList>
    </citation>
    <scope>NUCLEOTIDE SEQUENCE [LARGE SCALE GENOMIC DNA]</scope>
    <source>
        <strain evidence="6">DSM 26134</strain>
    </source>
</reference>
<dbReference type="Gene3D" id="3.30.360.10">
    <property type="entry name" value="Dihydrodipicolinate Reductase, domain 2"/>
    <property type="match status" value="1"/>
</dbReference>
<dbReference type="STRING" id="156994.SAMN04488028_10844"/>
<dbReference type="AlphaFoldDB" id="A0A1M6UYE3"/>
<evidence type="ECO:0000259" key="3">
    <source>
        <dbReference type="Pfam" id="PF01408"/>
    </source>
</evidence>
<keyword evidence="6" id="KW-1185">Reference proteome</keyword>
<dbReference type="PANTHER" id="PTHR43708:SF5">
    <property type="entry name" value="CONSERVED EXPRESSED OXIDOREDUCTASE (EUROFUNG)-RELATED"/>
    <property type="match status" value="1"/>
</dbReference>
<evidence type="ECO:0000313" key="5">
    <source>
        <dbReference type="EMBL" id="SHK74141.1"/>
    </source>
</evidence>
<dbReference type="InterPro" id="IPR000683">
    <property type="entry name" value="Gfo/Idh/MocA-like_OxRdtase_N"/>
</dbReference>
<dbReference type="Proteomes" id="UP000184474">
    <property type="component" value="Unassembled WGS sequence"/>
</dbReference>
<proteinExistence type="inferred from homology"/>
<dbReference type="Pfam" id="PF01408">
    <property type="entry name" value="GFO_IDH_MocA"/>
    <property type="match status" value="1"/>
</dbReference>
<dbReference type="PANTHER" id="PTHR43708">
    <property type="entry name" value="CONSERVED EXPRESSED OXIDOREDUCTASE (EUROFUNG)"/>
    <property type="match status" value="1"/>
</dbReference>
<evidence type="ECO:0000313" key="6">
    <source>
        <dbReference type="Proteomes" id="UP000184474"/>
    </source>
</evidence>
<evidence type="ECO:0000259" key="4">
    <source>
        <dbReference type="Pfam" id="PF02894"/>
    </source>
</evidence>
<protein>
    <submittedName>
        <fullName evidence="5">Predicted dehydrogenase</fullName>
    </submittedName>
</protein>
<organism evidence="5 6">
    <name type="scientific">Reichenbachiella agariperforans</name>
    <dbReference type="NCBI Taxonomy" id="156994"/>
    <lineage>
        <taxon>Bacteria</taxon>
        <taxon>Pseudomonadati</taxon>
        <taxon>Bacteroidota</taxon>
        <taxon>Cytophagia</taxon>
        <taxon>Cytophagales</taxon>
        <taxon>Reichenbachiellaceae</taxon>
        <taxon>Reichenbachiella</taxon>
    </lineage>
</organism>
<dbReference type="RefSeq" id="WP_073124574.1">
    <property type="nucleotide sequence ID" value="NZ_FRAA01000008.1"/>
</dbReference>
<dbReference type="EMBL" id="FRAA01000008">
    <property type="protein sequence ID" value="SHK74141.1"/>
    <property type="molecule type" value="Genomic_DNA"/>
</dbReference>
<keyword evidence="2" id="KW-0560">Oxidoreductase</keyword>
<dbReference type="SUPFAM" id="SSF51735">
    <property type="entry name" value="NAD(P)-binding Rossmann-fold domains"/>
    <property type="match status" value="1"/>
</dbReference>
<evidence type="ECO:0000256" key="1">
    <source>
        <dbReference type="ARBA" id="ARBA00010928"/>
    </source>
</evidence>
<feature type="domain" description="Gfo/Idh/MocA-like oxidoreductase C-terminal" evidence="4">
    <location>
        <begin position="133"/>
        <end position="347"/>
    </location>
</feature>
<dbReference type="Pfam" id="PF02894">
    <property type="entry name" value="GFO_IDH_MocA_C"/>
    <property type="match status" value="1"/>
</dbReference>
<dbReference type="InterPro" id="IPR036291">
    <property type="entry name" value="NAD(P)-bd_dom_sf"/>
</dbReference>
<comment type="similarity">
    <text evidence="1">Belongs to the Gfo/Idh/MocA family.</text>
</comment>
<dbReference type="InterPro" id="IPR004104">
    <property type="entry name" value="Gfo/Idh/MocA-like_OxRdtase_C"/>
</dbReference>
<dbReference type="GO" id="GO:0016491">
    <property type="term" value="F:oxidoreductase activity"/>
    <property type="evidence" value="ECO:0007669"/>
    <property type="project" value="UniProtKB-KW"/>
</dbReference>
<dbReference type="Gene3D" id="3.40.50.720">
    <property type="entry name" value="NAD(P)-binding Rossmann-like Domain"/>
    <property type="match status" value="1"/>
</dbReference>
<gene>
    <name evidence="5" type="ORF">SAMN04488028_10844</name>
</gene>
<accession>A0A1M6UYE3</accession>
<sequence>MEKIKTGIASFGMSGLVFHAPLLQANTSFDLHTIVERSPKGSKDIYPDINIVTSYEALLADPAIELVIVNTPDTTHFDFCKQALLAGKHVVVEKPFTIHSHEAEELISLSKVKKRILSVFQNRRWDSDYLTVKKVVQNEMLGRLVSFESHFDRYRNFLKSDTWKEESLTGAEILYNLGAHMADQAYDLFGTPQSVFAEIGIQRSNGKADDYYTLNLKYDGLSVTLKASYLVREEGPRYTLHGTLGSFLKWGMDVQEDDLKAGKSPNDSAWGIEPKKQWGKLNTDINDLHFSGRIESLPGNYSAYYDNIAAAIHGTEPLIVKPEQALDVLRIIEAAIQSNEKGIRVNL</sequence>